<reference evidence="1" key="1">
    <citation type="journal article" date="2014" name="Front. Microbiol.">
        <title>High frequency of phylogenetically diverse reductive dehalogenase-homologous genes in deep subseafloor sedimentary metagenomes.</title>
        <authorList>
            <person name="Kawai M."/>
            <person name="Futagami T."/>
            <person name="Toyoda A."/>
            <person name="Takaki Y."/>
            <person name="Nishi S."/>
            <person name="Hori S."/>
            <person name="Arai W."/>
            <person name="Tsubouchi T."/>
            <person name="Morono Y."/>
            <person name="Uchiyama I."/>
            <person name="Ito T."/>
            <person name="Fujiyama A."/>
            <person name="Inagaki F."/>
            <person name="Takami H."/>
        </authorList>
    </citation>
    <scope>NUCLEOTIDE SEQUENCE</scope>
    <source>
        <strain evidence="1">Expedition CK06-06</strain>
    </source>
</reference>
<comment type="caution">
    <text evidence="1">The sequence shown here is derived from an EMBL/GenBank/DDBJ whole genome shotgun (WGS) entry which is preliminary data.</text>
</comment>
<dbReference type="AlphaFoldDB" id="X1H8U3"/>
<proteinExistence type="predicted"/>
<sequence>MNTLFPTDINTGLIPIEKGFSIKKISDKRIVLYSFNKLKA</sequence>
<protein>
    <submittedName>
        <fullName evidence="1">Uncharacterized protein</fullName>
    </submittedName>
</protein>
<feature type="non-terminal residue" evidence="1">
    <location>
        <position position="40"/>
    </location>
</feature>
<gene>
    <name evidence="1" type="ORF">S03H2_46788</name>
</gene>
<accession>X1H8U3</accession>
<name>X1H8U3_9ZZZZ</name>
<organism evidence="1">
    <name type="scientific">marine sediment metagenome</name>
    <dbReference type="NCBI Taxonomy" id="412755"/>
    <lineage>
        <taxon>unclassified sequences</taxon>
        <taxon>metagenomes</taxon>
        <taxon>ecological metagenomes</taxon>
    </lineage>
</organism>
<dbReference type="EMBL" id="BARU01029411">
    <property type="protein sequence ID" value="GAH66606.1"/>
    <property type="molecule type" value="Genomic_DNA"/>
</dbReference>
<evidence type="ECO:0000313" key="1">
    <source>
        <dbReference type="EMBL" id="GAH66606.1"/>
    </source>
</evidence>